<protein>
    <submittedName>
        <fullName evidence="1">Uncharacterized protein</fullName>
    </submittedName>
</protein>
<organism evidence="1">
    <name type="scientific">uncultured Caudovirales phage</name>
    <dbReference type="NCBI Taxonomy" id="2100421"/>
    <lineage>
        <taxon>Viruses</taxon>
        <taxon>Duplodnaviria</taxon>
        <taxon>Heunggongvirae</taxon>
        <taxon>Uroviricota</taxon>
        <taxon>Caudoviricetes</taxon>
        <taxon>Peduoviridae</taxon>
        <taxon>Maltschvirus</taxon>
        <taxon>Maltschvirus maltsch</taxon>
    </lineage>
</organism>
<reference evidence="1" key="1">
    <citation type="submission" date="2020-04" db="EMBL/GenBank/DDBJ databases">
        <authorList>
            <person name="Chiriac C."/>
            <person name="Salcher M."/>
            <person name="Ghai R."/>
            <person name="Kavagutti S V."/>
        </authorList>
    </citation>
    <scope>NUCLEOTIDE SEQUENCE</scope>
</reference>
<evidence type="ECO:0000313" key="1">
    <source>
        <dbReference type="EMBL" id="CAB4139640.1"/>
    </source>
</evidence>
<proteinExistence type="predicted"/>
<dbReference type="EMBL" id="LR796356">
    <property type="protein sequence ID" value="CAB4139640.1"/>
    <property type="molecule type" value="Genomic_DNA"/>
</dbReference>
<name>A0A6J5M3L2_9CAUD</name>
<accession>A0A6J5M3L2</accession>
<gene>
    <name evidence="1" type="ORF">UFOVP347_50</name>
</gene>
<sequence length="158" mass="17916">MIDNIEARLARLERIIQVMADTNGLTVAQCVQVAKRSLYEEAWGFQSATREAPPQPLVDTLRRRTQEARTLRSRLYDSEGVPAGFDTVLGYLSKHCPEHLALIDHMPSATSRDGWWLCHRIRERGLPLHSVPACAFLRAHGIERVNAYPVGLLRERFG</sequence>